<evidence type="ECO:0000256" key="1">
    <source>
        <dbReference type="SAM" id="MobiDB-lite"/>
    </source>
</evidence>
<keyword evidence="2" id="KW-0732">Signal</keyword>
<proteinExistence type="predicted"/>
<evidence type="ECO:0000313" key="4">
    <source>
        <dbReference type="Proteomes" id="UP001642484"/>
    </source>
</evidence>
<feature type="signal peptide" evidence="2">
    <location>
        <begin position="1"/>
        <end position="27"/>
    </location>
</feature>
<protein>
    <recommendedName>
        <fullName evidence="5">Secreted protein</fullName>
    </recommendedName>
</protein>
<evidence type="ECO:0000313" key="3">
    <source>
        <dbReference type="EMBL" id="CAK9106652.1"/>
    </source>
</evidence>
<evidence type="ECO:0000256" key="2">
    <source>
        <dbReference type="SAM" id="SignalP"/>
    </source>
</evidence>
<feature type="compositionally biased region" description="Low complexity" evidence="1">
    <location>
        <begin position="48"/>
        <end position="71"/>
    </location>
</feature>
<dbReference type="EMBL" id="CAXAMN010026916">
    <property type="protein sequence ID" value="CAK9106652.1"/>
    <property type="molecule type" value="Genomic_DNA"/>
</dbReference>
<feature type="chain" id="PRO_5045711197" description="Secreted protein" evidence="2">
    <location>
        <begin position="28"/>
        <end position="108"/>
    </location>
</feature>
<feature type="region of interest" description="Disordered" evidence="1">
    <location>
        <begin position="48"/>
        <end position="87"/>
    </location>
</feature>
<organism evidence="3 4">
    <name type="scientific">Durusdinium trenchii</name>
    <dbReference type="NCBI Taxonomy" id="1381693"/>
    <lineage>
        <taxon>Eukaryota</taxon>
        <taxon>Sar</taxon>
        <taxon>Alveolata</taxon>
        <taxon>Dinophyceae</taxon>
        <taxon>Suessiales</taxon>
        <taxon>Symbiodiniaceae</taxon>
        <taxon>Durusdinium</taxon>
    </lineage>
</organism>
<evidence type="ECO:0008006" key="5">
    <source>
        <dbReference type="Google" id="ProtNLM"/>
    </source>
</evidence>
<accession>A0ABP0S2W1</accession>
<reference evidence="3 4" key="1">
    <citation type="submission" date="2024-02" db="EMBL/GenBank/DDBJ databases">
        <authorList>
            <person name="Chen Y."/>
            <person name="Shah S."/>
            <person name="Dougan E. K."/>
            <person name="Thang M."/>
            <person name="Chan C."/>
        </authorList>
    </citation>
    <scope>NUCLEOTIDE SEQUENCE [LARGE SCALE GENOMIC DNA]</scope>
</reference>
<name>A0ABP0S2W1_9DINO</name>
<gene>
    <name evidence="3" type="ORF">CCMP2556_LOCUS49823</name>
</gene>
<sequence>MQSWTWSFEISFRLLASLISPLREGRGASLSHPRTSVAEITATGAVTTVKTTGTRTSTSTSTMTTTDTLSHQHTRPPCAQRARGTGPELLKAARWERELLRMPRQWAK</sequence>
<keyword evidence="4" id="KW-1185">Reference proteome</keyword>
<comment type="caution">
    <text evidence="3">The sequence shown here is derived from an EMBL/GenBank/DDBJ whole genome shotgun (WGS) entry which is preliminary data.</text>
</comment>
<dbReference type="Proteomes" id="UP001642484">
    <property type="component" value="Unassembled WGS sequence"/>
</dbReference>